<accession>A0A8J3E9X4</accession>
<dbReference type="PANTHER" id="PTHR13696">
    <property type="entry name" value="P-LOOP CONTAINING NUCLEOSIDE TRIPHOSPHATE HYDROLASE"/>
    <property type="match status" value="1"/>
</dbReference>
<keyword evidence="3" id="KW-1185">Reference proteome</keyword>
<dbReference type="PANTHER" id="PTHR13696:SF52">
    <property type="entry name" value="PARA FAMILY PROTEIN CT_582"/>
    <property type="match status" value="1"/>
</dbReference>
<dbReference type="CDD" id="cd02042">
    <property type="entry name" value="ParAB_family"/>
    <property type="match status" value="1"/>
</dbReference>
<dbReference type="InterPro" id="IPR050678">
    <property type="entry name" value="DNA_Partitioning_ATPase"/>
</dbReference>
<reference evidence="2" key="1">
    <citation type="journal article" date="2014" name="Int. J. Syst. Evol. Microbiol.">
        <title>Complete genome sequence of Corynebacterium casei LMG S-19264T (=DSM 44701T), isolated from a smear-ripened cheese.</title>
        <authorList>
            <consortium name="US DOE Joint Genome Institute (JGI-PGF)"/>
            <person name="Walter F."/>
            <person name="Albersmeier A."/>
            <person name="Kalinowski J."/>
            <person name="Ruckert C."/>
        </authorList>
    </citation>
    <scope>NUCLEOTIDE SEQUENCE</scope>
    <source>
        <strain evidence="2">CGMCC 1.15758</strain>
    </source>
</reference>
<evidence type="ECO:0000313" key="3">
    <source>
        <dbReference type="Proteomes" id="UP000636949"/>
    </source>
</evidence>
<dbReference type="OrthoDB" id="9815116at2"/>
<protein>
    <recommendedName>
        <fullName evidence="1">AAA domain-containing protein</fullName>
    </recommendedName>
</protein>
<organism evidence="2 3">
    <name type="scientific">Cysteiniphilum litorale</name>
    <dbReference type="NCBI Taxonomy" id="2056700"/>
    <lineage>
        <taxon>Bacteria</taxon>
        <taxon>Pseudomonadati</taxon>
        <taxon>Pseudomonadota</taxon>
        <taxon>Gammaproteobacteria</taxon>
        <taxon>Thiotrichales</taxon>
        <taxon>Fastidiosibacteraceae</taxon>
        <taxon>Cysteiniphilum</taxon>
    </lineage>
</organism>
<sequence length="360" mass="41113">MTNFIYLNMNMHLNIKDNINMSKSWTPNQILKLYRSTKTKTALLNEEGKTIPLATREKRGAYDVRVWHNEDLPDIGKKFGFLKQPKDKKIIVVNSQKGGVLKSTIAYQLARVLAIHGIKTLGIGLEVAQRSFTLYMQPPLIDEDNDDIEQIEAMLNKPVYGLYHLATGENSFEEVIQNTDLPTLDYIPETPELQLLENKIMHEVKRELYLDRLLTPIKDNYDVIILDTSAYFNSLFVQNALTMATDIIYPIGCKMGDYSTVATTISQVNEFKNKVQPNWNSFSIVPVNLKMNSKNSKYFNNLIRATFKDSVTAGSIRVDETTADDATMDDISVIEHKPTSPLASDYYNIFYELWNEKISS</sequence>
<evidence type="ECO:0000259" key="1">
    <source>
        <dbReference type="Pfam" id="PF13614"/>
    </source>
</evidence>
<name>A0A8J3E9X4_9GAMM</name>
<dbReference type="Pfam" id="PF13614">
    <property type="entry name" value="AAA_31"/>
    <property type="match status" value="1"/>
</dbReference>
<proteinExistence type="predicted"/>
<reference evidence="2" key="2">
    <citation type="submission" date="2020-09" db="EMBL/GenBank/DDBJ databases">
        <authorList>
            <person name="Sun Q."/>
            <person name="Zhou Y."/>
        </authorList>
    </citation>
    <scope>NUCLEOTIDE SEQUENCE</scope>
    <source>
        <strain evidence="2">CGMCC 1.15758</strain>
    </source>
</reference>
<gene>
    <name evidence="2" type="ORF">GCM10010995_23010</name>
</gene>
<dbReference type="InterPro" id="IPR025669">
    <property type="entry name" value="AAA_dom"/>
</dbReference>
<dbReference type="Proteomes" id="UP000636949">
    <property type="component" value="Unassembled WGS sequence"/>
</dbReference>
<dbReference type="Gene3D" id="3.40.50.300">
    <property type="entry name" value="P-loop containing nucleotide triphosphate hydrolases"/>
    <property type="match status" value="1"/>
</dbReference>
<dbReference type="AlphaFoldDB" id="A0A8J3E9X4"/>
<feature type="domain" description="AAA" evidence="1">
    <location>
        <begin position="89"/>
        <end position="277"/>
    </location>
</feature>
<evidence type="ECO:0000313" key="2">
    <source>
        <dbReference type="EMBL" id="GGG04961.1"/>
    </source>
</evidence>
<dbReference type="EMBL" id="BMJS01000033">
    <property type="protein sequence ID" value="GGG04961.1"/>
    <property type="molecule type" value="Genomic_DNA"/>
</dbReference>
<comment type="caution">
    <text evidence="2">The sequence shown here is derived from an EMBL/GenBank/DDBJ whole genome shotgun (WGS) entry which is preliminary data.</text>
</comment>
<dbReference type="InterPro" id="IPR027417">
    <property type="entry name" value="P-loop_NTPase"/>
</dbReference>
<dbReference type="SUPFAM" id="SSF52540">
    <property type="entry name" value="P-loop containing nucleoside triphosphate hydrolases"/>
    <property type="match status" value="1"/>
</dbReference>